<accession>A0A6J4TB46</accession>
<dbReference type="AlphaFoldDB" id="A0A6J4TB46"/>
<protein>
    <submittedName>
        <fullName evidence="1">Outer membrane TonB-dependent transporter, utilization system for glycans and polysaccharides (PUL), SusC family</fullName>
    </submittedName>
</protein>
<dbReference type="EMBL" id="CADCVN010001107">
    <property type="protein sequence ID" value="CAA9518780.1"/>
    <property type="molecule type" value="Genomic_DNA"/>
</dbReference>
<gene>
    <name evidence="1" type="ORF">AVDCRST_MAG96-2820</name>
</gene>
<reference evidence="1" key="1">
    <citation type="submission" date="2020-02" db="EMBL/GenBank/DDBJ databases">
        <authorList>
            <person name="Meier V. D."/>
        </authorList>
    </citation>
    <scope>NUCLEOTIDE SEQUENCE</scope>
    <source>
        <strain evidence="1">AVDCRST_MAG96</strain>
    </source>
</reference>
<feature type="non-terminal residue" evidence="1">
    <location>
        <position position="450"/>
    </location>
</feature>
<name>A0A6J4TB46_9BACT</name>
<evidence type="ECO:0000313" key="1">
    <source>
        <dbReference type="EMBL" id="CAA9518780.1"/>
    </source>
</evidence>
<sequence length="450" mass="49405">MFLLAKNSGNLNAAGEFANGQYAGPTGRSTVPIIPAYIFAGGGQPGGKSGGIAAGDTAADPSKYRLDPFDVNGPGTYLIVPASQQGTDWLGAILQDAPMQNHQVTASGGSDNANYLFGLDYFDQKGIVYTTRYKRYALRANTSFTIKNKVRVGENLQVYFTDRSGVQGFTNQDEGNPIAFSYRMQPIVPVFDIAGNYAGTRGANLGNAQSPYANLDRRKDAREKRIGIIGSVFFEADFLRYFTFRSNLGIDYGNGASTAFVRGFYEGAEGRNNIATFNEAQNYGYQATWYNTVNFKKTFADIHEVRGMLGTEIVQNQGRNISGSANDYFNLDRNFWQISSTLSPTPSGASSEFRSRRYSPVIAQVNYSFRDKYLLAGSFRRDGSSDAFGPKNKFGNFPAFSVGWRISEEPFFKNVKGINDLKLRYGYGILGNDNISPLGFLTLNVINNDA</sequence>
<organism evidence="1">
    <name type="scientific">uncultured Segetibacter sp</name>
    <dbReference type="NCBI Taxonomy" id="481133"/>
    <lineage>
        <taxon>Bacteria</taxon>
        <taxon>Pseudomonadati</taxon>
        <taxon>Bacteroidota</taxon>
        <taxon>Chitinophagia</taxon>
        <taxon>Chitinophagales</taxon>
        <taxon>Chitinophagaceae</taxon>
        <taxon>Segetibacter</taxon>
        <taxon>environmental samples</taxon>
    </lineage>
</organism>
<dbReference type="SUPFAM" id="SSF56935">
    <property type="entry name" value="Porins"/>
    <property type="match status" value="1"/>
</dbReference>
<proteinExistence type="predicted"/>